<dbReference type="Gene3D" id="3.30.420.40">
    <property type="match status" value="2"/>
</dbReference>
<evidence type="ECO:0000313" key="3">
    <source>
        <dbReference type="EMBL" id="EKF18314.1"/>
    </source>
</evidence>
<dbReference type="Gene3D" id="1.10.10.10">
    <property type="entry name" value="Winged helix-like DNA-binding domain superfamily/Winged helix DNA-binding domain"/>
    <property type="match status" value="1"/>
</dbReference>
<dbReference type="eggNOG" id="COG1940">
    <property type="taxonomic scope" value="Bacteria"/>
</dbReference>
<comment type="similarity">
    <text evidence="1">Belongs to the ROK (NagC/XylR) family.</text>
</comment>
<dbReference type="PANTHER" id="PTHR18964:SF149">
    <property type="entry name" value="BIFUNCTIONAL UDP-N-ACETYLGLUCOSAMINE 2-EPIMERASE_N-ACETYLMANNOSAMINE KINASE"/>
    <property type="match status" value="1"/>
</dbReference>
<protein>
    <submittedName>
        <fullName evidence="3">Transcriptional regulatory protein</fullName>
    </submittedName>
</protein>
<proteinExistence type="inferred from homology"/>
<dbReference type="STRING" id="391937.NA2_12995"/>
<dbReference type="InterPro" id="IPR036388">
    <property type="entry name" value="WH-like_DNA-bd_sf"/>
</dbReference>
<gene>
    <name evidence="3" type="ORF">NA2_12995</name>
</gene>
<sequence length="398" mass="43061">MKQQIRATPGTNQDGASAHNRRVIIDALRSNGPVSRADLARATSLTKQTVSNIVEHLTNEGFIEALPAVKQGRGQPFTPYRLIANGAFAIGLQIDRFLARAVLVDFLGKPLAQVEAPVLSEDPEGGVEVISRLIADLRTDLARRNGTSKNRIVGLGVAMPGPFGRQEENEDRWVMSAWQRYPLRQVLTDRTGLEVEIQNDASAAAIAERMIGAAGGLDNVVCLFLGYGIGTGLILNGEVFRGARGNAGEIGMILTPSSRDGTTTLEHAASLASLYNHLGMDPSMPDLYAQIEALILAKDERLLQWVDRAGAVLRRSIQIIENLFDPDTIIMCGGAPEALVSEIVDRMHPLLPSIAQRHGRAVPRLQMGITDPWSVAQGAAVEPISRTFDPRYSALLKT</sequence>
<dbReference type="Proteomes" id="UP000006786">
    <property type="component" value="Unassembled WGS sequence"/>
</dbReference>
<evidence type="ECO:0000259" key="2">
    <source>
        <dbReference type="Pfam" id="PF12802"/>
    </source>
</evidence>
<evidence type="ECO:0000256" key="1">
    <source>
        <dbReference type="ARBA" id="ARBA00006479"/>
    </source>
</evidence>
<dbReference type="CDD" id="cd23763">
    <property type="entry name" value="ASKHA_ATPase_ROK"/>
    <property type="match status" value="1"/>
</dbReference>
<dbReference type="InterPro" id="IPR043129">
    <property type="entry name" value="ATPase_NBD"/>
</dbReference>
<feature type="domain" description="HTH marR-type" evidence="2">
    <location>
        <begin position="24"/>
        <end position="73"/>
    </location>
</feature>
<dbReference type="InterPro" id="IPR000835">
    <property type="entry name" value="HTH_MarR-typ"/>
</dbReference>
<dbReference type="GO" id="GO:0003700">
    <property type="term" value="F:DNA-binding transcription factor activity"/>
    <property type="evidence" value="ECO:0007669"/>
    <property type="project" value="InterPro"/>
</dbReference>
<keyword evidence="4" id="KW-1185">Reference proteome</keyword>
<dbReference type="InterPro" id="IPR036390">
    <property type="entry name" value="WH_DNA-bd_sf"/>
</dbReference>
<dbReference type="EMBL" id="AMRM01000014">
    <property type="protein sequence ID" value="EKF18314.1"/>
    <property type="molecule type" value="Genomic_DNA"/>
</dbReference>
<dbReference type="eggNOG" id="COG2345">
    <property type="taxonomic scope" value="Bacteria"/>
</dbReference>
<dbReference type="SUPFAM" id="SSF53067">
    <property type="entry name" value="Actin-like ATPase domain"/>
    <property type="match status" value="1"/>
</dbReference>
<dbReference type="InterPro" id="IPR000600">
    <property type="entry name" value="ROK"/>
</dbReference>
<dbReference type="SUPFAM" id="SSF46785">
    <property type="entry name" value="Winged helix' DNA-binding domain"/>
    <property type="match status" value="1"/>
</dbReference>
<accession>K2LKN7</accession>
<dbReference type="Pfam" id="PF12802">
    <property type="entry name" value="MarR_2"/>
    <property type="match status" value="1"/>
</dbReference>
<dbReference type="PATRIC" id="fig|391937.3.peg.2666"/>
<reference evidence="3 4" key="1">
    <citation type="journal article" date="2012" name="J. Bacteriol.">
        <title>Genome Sequence of Nitratireductor pacificus Type Strain pht-3B.</title>
        <authorList>
            <person name="Lai Q."/>
            <person name="Li G."/>
            <person name="Shao Z."/>
        </authorList>
    </citation>
    <scope>NUCLEOTIDE SEQUENCE [LARGE SCALE GENOMIC DNA]</scope>
    <source>
        <strain evidence="4">pht-3B</strain>
    </source>
</reference>
<organism evidence="3 4">
    <name type="scientific">Nitratireductor pacificus pht-3B</name>
    <dbReference type="NCBI Taxonomy" id="391937"/>
    <lineage>
        <taxon>Bacteria</taxon>
        <taxon>Pseudomonadati</taxon>
        <taxon>Pseudomonadota</taxon>
        <taxon>Alphaproteobacteria</taxon>
        <taxon>Hyphomicrobiales</taxon>
        <taxon>Phyllobacteriaceae</taxon>
        <taxon>Nitratireductor</taxon>
    </lineage>
</organism>
<dbReference type="RefSeq" id="WP_008597436.1">
    <property type="nucleotide sequence ID" value="NZ_AMRM01000014.1"/>
</dbReference>
<dbReference type="PANTHER" id="PTHR18964">
    <property type="entry name" value="ROK (REPRESSOR, ORF, KINASE) FAMILY"/>
    <property type="match status" value="1"/>
</dbReference>
<dbReference type="Pfam" id="PF00480">
    <property type="entry name" value="ROK"/>
    <property type="match status" value="1"/>
</dbReference>
<dbReference type="AlphaFoldDB" id="K2LKN7"/>
<evidence type="ECO:0000313" key="4">
    <source>
        <dbReference type="Proteomes" id="UP000006786"/>
    </source>
</evidence>
<name>K2LKN7_9HYPH</name>
<dbReference type="OrthoDB" id="49685at2"/>
<comment type="caution">
    <text evidence="3">The sequence shown here is derived from an EMBL/GenBank/DDBJ whole genome shotgun (WGS) entry which is preliminary data.</text>
</comment>